<dbReference type="InterPro" id="IPR006597">
    <property type="entry name" value="Sel1-like"/>
</dbReference>
<dbReference type="PANTHER" id="PTHR24348:SF22">
    <property type="entry name" value="NON-SPECIFIC SERINE_THREONINE PROTEIN KINASE"/>
    <property type="match status" value="1"/>
</dbReference>
<dbReference type="EC" id="2.7.11.1" evidence="1"/>
<reference evidence="7 8" key="1">
    <citation type="submission" date="2021-06" db="EMBL/GenBank/DDBJ databases">
        <authorList>
            <person name="Kallberg Y."/>
            <person name="Tangrot J."/>
            <person name="Rosling A."/>
        </authorList>
    </citation>
    <scope>NUCLEOTIDE SEQUENCE [LARGE SCALE GENOMIC DNA]</scope>
    <source>
        <strain evidence="7 8">120-4 pot B 10/14</strain>
    </source>
</reference>
<gene>
    <name evidence="7" type="ORF">GMARGA_LOCUS14267</name>
</gene>
<dbReference type="InterPro" id="IPR011009">
    <property type="entry name" value="Kinase-like_dom_sf"/>
</dbReference>
<evidence type="ECO:0000256" key="5">
    <source>
        <dbReference type="ARBA" id="ARBA00022840"/>
    </source>
</evidence>
<dbReference type="Proteomes" id="UP000789901">
    <property type="component" value="Unassembled WGS sequence"/>
</dbReference>
<dbReference type="InterPro" id="IPR011990">
    <property type="entry name" value="TPR-like_helical_dom_sf"/>
</dbReference>
<keyword evidence="2" id="KW-0808">Transferase</keyword>
<keyword evidence="5" id="KW-0067">ATP-binding</keyword>
<proteinExistence type="predicted"/>
<feature type="domain" description="Protein kinase" evidence="6">
    <location>
        <begin position="41"/>
        <end position="312"/>
    </location>
</feature>
<keyword evidence="8" id="KW-1185">Reference proteome</keyword>
<dbReference type="InterPro" id="IPR000719">
    <property type="entry name" value="Prot_kinase_dom"/>
</dbReference>
<comment type="caution">
    <text evidence="7">The sequence shown here is derived from an EMBL/GenBank/DDBJ whole genome shotgun (WGS) entry which is preliminary data.</text>
</comment>
<evidence type="ECO:0000313" key="7">
    <source>
        <dbReference type="EMBL" id="CAG8729564.1"/>
    </source>
</evidence>
<evidence type="ECO:0000259" key="6">
    <source>
        <dbReference type="PROSITE" id="PS50011"/>
    </source>
</evidence>
<evidence type="ECO:0000256" key="1">
    <source>
        <dbReference type="ARBA" id="ARBA00012513"/>
    </source>
</evidence>
<name>A0ABN7V6I1_GIGMA</name>
<sequence length="524" mass="60776">MLQKLYSQIMQDHKTSIIECREYIKKEINSNTFQLFDYREFKNKTYIREGAAGEIYKVERITNDKKKQKPRIFALKGFKGDPDEVCLNSQSFFRELKHFGNLSHKNHPNIIKFYGVSEDKTGKFWLVLQYADGGDLRYYLRKNKNSLTWDDKLRMSKEITNGLKFLHQNGIIHKDLHHGNILVCKGRMLIADFGLSRNKSSDQSPLARGKDWFVDPQVFCTDKFKPTVKSDIYSLGRLFRYIANGTLSNISLNTYIWKINDPDFQETSDATVYVPPEFSSIYNACLQIDPEKRPIVKHIYEALKKLQFDDFLHIEPFQHRLEDSMLLFVEQKHNHHSKPYLGSEILKYEVSDKMSDYDYSDEEDCDGFVNILPKINSSSISSVPSVSLASSQSSTLIQDSQQLISDKGYKLYIEGLKAKAKEDFPRTAYEYFKAAAETGHPLARKQLARCYCDGYGVKKNTNEALRLFKLSTQGDDEYHLGICYEHGNGFKKDINIARRYYKEAELLGNQKAAKRLRHLDSEQS</sequence>
<dbReference type="Pfam" id="PF08238">
    <property type="entry name" value="Sel1"/>
    <property type="match status" value="3"/>
</dbReference>
<dbReference type="Gene3D" id="1.25.40.10">
    <property type="entry name" value="Tetratricopeptide repeat domain"/>
    <property type="match status" value="1"/>
</dbReference>
<keyword evidence="3" id="KW-0547">Nucleotide-binding</keyword>
<accession>A0ABN7V6I1</accession>
<dbReference type="SUPFAM" id="SSF81901">
    <property type="entry name" value="HCP-like"/>
    <property type="match status" value="1"/>
</dbReference>
<protein>
    <recommendedName>
        <fullName evidence="1">non-specific serine/threonine protein kinase</fullName>
        <ecNumber evidence="1">2.7.11.1</ecNumber>
    </recommendedName>
</protein>
<organism evidence="7 8">
    <name type="scientific">Gigaspora margarita</name>
    <dbReference type="NCBI Taxonomy" id="4874"/>
    <lineage>
        <taxon>Eukaryota</taxon>
        <taxon>Fungi</taxon>
        <taxon>Fungi incertae sedis</taxon>
        <taxon>Mucoromycota</taxon>
        <taxon>Glomeromycotina</taxon>
        <taxon>Glomeromycetes</taxon>
        <taxon>Diversisporales</taxon>
        <taxon>Gigasporaceae</taxon>
        <taxon>Gigaspora</taxon>
    </lineage>
</organism>
<evidence type="ECO:0000256" key="3">
    <source>
        <dbReference type="ARBA" id="ARBA00022741"/>
    </source>
</evidence>
<evidence type="ECO:0000256" key="4">
    <source>
        <dbReference type="ARBA" id="ARBA00022777"/>
    </source>
</evidence>
<dbReference type="Gene3D" id="1.10.510.10">
    <property type="entry name" value="Transferase(Phosphotransferase) domain 1"/>
    <property type="match status" value="1"/>
</dbReference>
<dbReference type="InterPro" id="IPR001245">
    <property type="entry name" value="Ser-Thr/Tyr_kinase_cat_dom"/>
</dbReference>
<evidence type="ECO:0000256" key="2">
    <source>
        <dbReference type="ARBA" id="ARBA00022679"/>
    </source>
</evidence>
<dbReference type="SMART" id="SM00671">
    <property type="entry name" value="SEL1"/>
    <property type="match status" value="2"/>
</dbReference>
<dbReference type="PANTHER" id="PTHR24348">
    <property type="entry name" value="SERINE/THREONINE-PROTEIN KINASE UNC-51-RELATED"/>
    <property type="match status" value="1"/>
</dbReference>
<dbReference type="EMBL" id="CAJVQB010009384">
    <property type="protein sequence ID" value="CAG8729564.1"/>
    <property type="molecule type" value="Genomic_DNA"/>
</dbReference>
<dbReference type="PROSITE" id="PS50011">
    <property type="entry name" value="PROTEIN_KINASE_DOM"/>
    <property type="match status" value="1"/>
</dbReference>
<dbReference type="InterPro" id="IPR045269">
    <property type="entry name" value="Atg1-like"/>
</dbReference>
<dbReference type="Pfam" id="PF07714">
    <property type="entry name" value="PK_Tyr_Ser-Thr"/>
    <property type="match status" value="1"/>
</dbReference>
<evidence type="ECO:0000313" key="8">
    <source>
        <dbReference type="Proteomes" id="UP000789901"/>
    </source>
</evidence>
<keyword evidence="4" id="KW-0418">Kinase</keyword>
<dbReference type="SUPFAM" id="SSF56112">
    <property type="entry name" value="Protein kinase-like (PK-like)"/>
    <property type="match status" value="1"/>
</dbReference>